<proteinExistence type="inferred from homology"/>
<dbReference type="InterPro" id="IPR005193">
    <property type="entry name" value="GH62_arabinosidase"/>
</dbReference>
<comment type="subcellular location">
    <subcellularLocation>
        <location evidence="2 8">Secreted</location>
    </subcellularLocation>
</comment>
<comment type="similarity">
    <text evidence="3 8">Belongs to the glycosyl hydrolase 62 family.</text>
</comment>
<evidence type="ECO:0000256" key="5">
    <source>
        <dbReference type="ARBA" id="ARBA00022729"/>
    </source>
</evidence>
<evidence type="ECO:0000313" key="10">
    <source>
        <dbReference type="EMBL" id="KAL0574056.1"/>
    </source>
</evidence>
<keyword evidence="6 8" id="KW-0378">Hydrolase</keyword>
<accession>A0ABR3FFT9</accession>
<evidence type="ECO:0000256" key="4">
    <source>
        <dbReference type="ARBA" id="ARBA00022525"/>
    </source>
</evidence>
<comment type="function">
    <text evidence="8">Alpha-L-arabinofuranosidase involved in the hydrolysis of xylan, a major structural heterogeneous polysaccharide found in plant biomass representing the second most abundant polysaccharide in the biosphere, after cellulose.</text>
</comment>
<name>A0ABR3FFT9_9AGAR</name>
<keyword evidence="4 8" id="KW-0964">Secreted</keyword>
<evidence type="ECO:0000313" key="11">
    <source>
        <dbReference type="Proteomes" id="UP001465976"/>
    </source>
</evidence>
<dbReference type="EMBL" id="JBAHYK010000435">
    <property type="protein sequence ID" value="KAL0574056.1"/>
    <property type="molecule type" value="Genomic_DNA"/>
</dbReference>
<dbReference type="Pfam" id="PF03664">
    <property type="entry name" value="Glyco_hydro_62"/>
    <property type="match status" value="1"/>
</dbReference>
<feature type="compositionally biased region" description="Low complexity" evidence="9">
    <location>
        <begin position="133"/>
        <end position="146"/>
    </location>
</feature>
<organism evidence="10 11">
    <name type="scientific">Marasmius crinis-equi</name>
    <dbReference type="NCBI Taxonomy" id="585013"/>
    <lineage>
        <taxon>Eukaryota</taxon>
        <taxon>Fungi</taxon>
        <taxon>Dikarya</taxon>
        <taxon>Basidiomycota</taxon>
        <taxon>Agaricomycotina</taxon>
        <taxon>Agaricomycetes</taxon>
        <taxon>Agaricomycetidae</taxon>
        <taxon>Agaricales</taxon>
        <taxon>Marasmiineae</taxon>
        <taxon>Marasmiaceae</taxon>
        <taxon>Marasmius</taxon>
    </lineage>
</organism>
<gene>
    <name evidence="10" type="ORF">V5O48_007901</name>
</gene>
<evidence type="ECO:0000256" key="6">
    <source>
        <dbReference type="ARBA" id="ARBA00022801"/>
    </source>
</evidence>
<dbReference type="PANTHER" id="PTHR40631">
    <property type="entry name" value="ALPHA-L-ARABINOFURANOSIDASE AXHA-2-RELATED"/>
    <property type="match status" value="1"/>
</dbReference>
<reference evidence="10 11" key="1">
    <citation type="submission" date="2024-02" db="EMBL/GenBank/DDBJ databases">
        <title>A draft genome for the cacao thread blight pathogen Marasmius crinis-equi.</title>
        <authorList>
            <person name="Cohen S.P."/>
            <person name="Baruah I.K."/>
            <person name="Amoako-Attah I."/>
            <person name="Bukari Y."/>
            <person name="Meinhardt L.W."/>
            <person name="Bailey B.A."/>
        </authorList>
    </citation>
    <scope>NUCLEOTIDE SEQUENCE [LARGE SCALE GENOMIC DNA]</scope>
    <source>
        <strain evidence="10 11">GH-76</strain>
    </source>
</reference>
<keyword evidence="5 8" id="KW-0732">Signal</keyword>
<evidence type="ECO:0000256" key="9">
    <source>
        <dbReference type="SAM" id="MobiDB-lite"/>
    </source>
</evidence>
<keyword evidence="7 8" id="KW-0326">Glycosidase</keyword>
<protein>
    <recommendedName>
        <fullName evidence="8">Alpha-L-arabinofuranosidase</fullName>
        <ecNumber evidence="8">3.2.1.55</ecNumber>
    </recommendedName>
</protein>
<evidence type="ECO:0000256" key="7">
    <source>
        <dbReference type="ARBA" id="ARBA00023295"/>
    </source>
</evidence>
<dbReference type="InterPro" id="IPR023296">
    <property type="entry name" value="Glyco_hydro_beta-prop_sf"/>
</dbReference>
<evidence type="ECO:0000256" key="1">
    <source>
        <dbReference type="ARBA" id="ARBA00001462"/>
    </source>
</evidence>
<feature type="region of interest" description="Disordered" evidence="9">
    <location>
        <begin position="133"/>
        <end position="158"/>
    </location>
</feature>
<sequence length="158" mass="16920">MSTQKLWYFIYQDGNAAYSINSDITNPTGWSAPKYLTGTPSTITQNIIGSTEKRYFRSWSASSLSASWTALHATEPDPFAGTKNVQFSGSAMTLPDCGPQENLFQGLPNGSSGTYYNALPWKFVLLTSKTCPSGSSTPPTTITATSQPPPTSGGGSEW</sequence>
<dbReference type="EC" id="3.2.1.55" evidence="8"/>
<comment type="catalytic activity">
    <reaction evidence="1 8">
        <text>Hydrolysis of terminal non-reducing alpha-L-arabinofuranoside residues in alpha-L-arabinosides.</text>
        <dbReference type="EC" id="3.2.1.55"/>
    </reaction>
</comment>
<evidence type="ECO:0000256" key="3">
    <source>
        <dbReference type="ARBA" id="ARBA00007396"/>
    </source>
</evidence>
<dbReference type="PANTHER" id="PTHR40631:SF2">
    <property type="entry name" value="ALPHA-L-ARABINOFURANOSIDASE"/>
    <property type="match status" value="1"/>
</dbReference>
<dbReference type="Proteomes" id="UP001465976">
    <property type="component" value="Unassembled WGS sequence"/>
</dbReference>
<evidence type="ECO:0000256" key="2">
    <source>
        <dbReference type="ARBA" id="ARBA00004613"/>
    </source>
</evidence>
<dbReference type="Gene3D" id="2.115.10.20">
    <property type="entry name" value="Glycosyl hydrolase domain, family 43"/>
    <property type="match status" value="2"/>
</dbReference>
<comment type="caution">
    <text evidence="10">The sequence shown here is derived from an EMBL/GenBank/DDBJ whole genome shotgun (WGS) entry which is preliminary data.</text>
</comment>
<keyword evidence="11" id="KW-1185">Reference proteome</keyword>
<evidence type="ECO:0000256" key="8">
    <source>
        <dbReference type="RuleBase" id="RU368117"/>
    </source>
</evidence>